<keyword evidence="1" id="KW-0472">Membrane</keyword>
<organism evidence="2 3">
    <name type="scientific">Desulfacinum infernum DSM 9756</name>
    <dbReference type="NCBI Taxonomy" id="1121391"/>
    <lineage>
        <taxon>Bacteria</taxon>
        <taxon>Pseudomonadati</taxon>
        <taxon>Thermodesulfobacteriota</taxon>
        <taxon>Syntrophobacteria</taxon>
        <taxon>Syntrophobacterales</taxon>
        <taxon>Syntrophobacteraceae</taxon>
        <taxon>Desulfacinum</taxon>
    </lineage>
</organism>
<dbReference type="Gene3D" id="1.10.3730.20">
    <property type="match status" value="1"/>
</dbReference>
<accession>A0A1M4WXD2</accession>
<evidence type="ECO:0000313" key="3">
    <source>
        <dbReference type="Proteomes" id="UP000184076"/>
    </source>
</evidence>
<proteinExistence type="predicted"/>
<keyword evidence="1" id="KW-0812">Transmembrane</keyword>
<protein>
    <recommendedName>
        <fullName evidence="4">EamA-like transporter family protein</fullName>
    </recommendedName>
</protein>
<dbReference type="STRING" id="1121391.SAMN02745206_00923"/>
<dbReference type="AlphaFoldDB" id="A0A1M4WXD2"/>
<dbReference type="SUPFAM" id="SSF103481">
    <property type="entry name" value="Multidrug resistance efflux transporter EmrE"/>
    <property type="match status" value="1"/>
</dbReference>
<dbReference type="InterPro" id="IPR037185">
    <property type="entry name" value="EmrE-like"/>
</dbReference>
<feature type="transmembrane region" description="Helical" evidence="1">
    <location>
        <begin position="34"/>
        <end position="55"/>
    </location>
</feature>
<gene>
    <name evidence="2" type="ORF">SAMN02745206_00923</name>
</gene>
<keyword evidence="3" id="KW-1185">Reference proteome</keyword>
<feature type="transmembrane region" description="Helical" evidence="1">
    <location>
        <begin position="92"/>
        <end position="109"/>
    </location>
</feature>
<dbReference type="EMBL" id="FQVB01000008">
    <property type="protein sequence ID" value="SHE85807.1"/>
    <property type="molecule type" value="Genomic_DNA"/>
</dbReference>
<dbReference type="Proteomes" id="UP000184076">
    <property type="component" value="Unassembled WGS sequence"/>
</dbReference>
<reference evidence="3" key="1">
    <citation type="submission" date="2016-11" db="EMBL/GenBank/DDBJ databases">
        <authorList>
            <person name="Varghese N."/>
            <person name="Submissions S."/>
        </authorList>
    </citation>
    <scope>NUCLEOTIDE SEQUENCE [LARGE SCALE GENOMIC DNA]</scope>
    <source>
        <strain evidence="3">DSM 9756</strain>
    </source>
</reference>
<keyword evidence="1" id="KW-1133">Transmembrane helix</keyword>
<evidence type="ECO:0000256" key="1">
    <source>
        <dbReference type="SAM" id="Phobius"/>
    </source>
</evidence>
<name>A0A1M4WXD2_9BACT</name>
<sequence length="110" mass="12093">MFVPSPKVLVPIAIVATALAQVLLKKSSYYEVRSFTWFVYMGASGAVYCFSFILYSRILKYFALNKIYPVMTIAQIMIVSLVGLLIGEAMGGRHVLGLACGMVAIYLILS</sequence>
<evidence type="ECO:0000313" key="2">
    <source>
        <dbReference type="EMBL" id="SHE85807.1"/>
    </source>
</evidence>
<evidence type="ECO:0008006" key="4">
    <source>
        <dbReference type="Google" id="ProtNLM"/>
    </source>
</evidence>
<feature type="transmembrane region" description="Helical" evidence="1">
    <location>
        <begin position="67"/>
        <end position="86"/>
    </location>
</feature>